<name>A0AAN7X4C1_ELEMC</name>
<proteinExistence type="predicted"/>
<protein>
    <submittedName>
        <fullName evidence="1">Uncharacterized protein</fullName>
    </submittedName>
</protein>
<evidence type="ECO:0000313" key="1">
    <source>
        <dbReference type="EMBL" id="KAK5854317.1"/>
    </source>
</evidence>
<reference evidence="1 2" key="1">
    <citation type="journal article" date="2023" name="Genes (Basel)">
        <title>Chromosome-Level Genome Assembly and Circadian Gene Repertoire of the Patagonia Blennie Eleginops maclovinus-The Closest Ancestral Proxy of Antarctic Cryonotothenioids.</title>
        <authorList>
            <person name="Cheng C.C."/>
            <person name="Rivera-Colon A.G."/>
            <person name="Minhas B.F."/>
            <person name="Wilson L."/>
            <person name="Rayamajhi N."/>
            <person name="Vargas-Chacoff L."/>
            <person name="Catchen J.M."/>
        </authorList>
    </citation>
    <scope>NUCLEOTIDE SEQUENCE [LARGE SCALE GENOMIC DNA]</scope>
    <source>
        <strain evidence="1">JMC-PN-2008</strain>
    </source>
</reference>
<comment type="caution">
    <text evidence="1">The sequence shown here is derived from an EMBL/GenBank/DDBJ whole genome shotgun (WGS) entry which is preliminary data.</text>
</comment>
<sequence>MHRSVIVCAVAAPTCNRHQAGTTSDLLMALQLELRDAAAQRRLSSLTLPAQDLAAGLNGGQPVPVRGRSGAEVVTYCTSKLVGLTKRGKTFYSETLAANLFK</sequence>
<organism evidence="1 2">
    <name type="scientific">Eleginops maclovinus</name>
    <name type="common">Patagonian blennie</name>
    <name type="synonym">Eleginus maclovinus</name>
    <dbReference type="NCBI Taxonomy" id="56733"/>
    <lineage>
        <taxon>Eukaryota</taxon>
        <taxon>Metazoa</taxon>
        <taxon>Chordata</taxon>
        <taxon>Craniata</taxon>
        <taxon>Vertebrata</taxon>
        <taxon>Euteleostomi</taxon>
        <taxon>Actinopterygii</taxon>
        <taxon>Neopterygii</taxon>
        <taxon>Teleostei</taxon>
        <taxon>Neoteleostei</taxon>
        <taxon>Acanthomorphata</taxon>
        <taxon>Eupercaria</taxon>
        <taxon>Perciformes</taxon>
        <taxon>Notothenioidei</taxon>
        <taxon>Eleginopidae</taxon>
        <taxon>Eleginops</taxon>
    </lineage>
</organism>
<gene>
    <name evidence="1" type="ORF">PBY51_015398</name>
</gene>
<keyword evidence="2" id="KW-1185">Reference proteome</keyword>
<dbReference type="AlphaFoldDB" id="A0AAN7X4C1"/>
<dbReference type="EMBL" id="JAUZQC010000019">
    <property type="protein sequence ID" value="KAK5854317.1"/>
    <property type="molecule type" value="Genomic_DNA"/>
</dbReference>
<accession>A0AAN7X4C1</accession>
<evidence type="ECO:0000313" key="2">
    <source>
        <dbReference type="Proteomes" id="UP001346869"/>
    </source>
</evidence>
<dbReference type="Proteomes" id="UP001346869">
    <property type="component" value="Unassembled WGS sequence"/>
</dbReference>
<reference evidence="1 2" key="2">
    <citation type="journal article" date="2023" name="Mol. Biol. Evol.">
        <title>Genomics of Secondarily Temperate Adaptation in the Only Non-Antarctic Icefish.</title>
        <authorList>
            <person name="Rivera-Colon A.G."/>
            <person name="Rayamajhi N."/>
            <person name="Minhas B.F."/>
            <person name="Madrigal G."/>
            <person name="Bilyk K.T."/>
            <person name="Yoon V."/>
            <person name="Hune M."/>
            <person name="Gregory S."/>
            <person name="Cheng C.H.C."/>
            <person name="Catchen J.M."/>
        </authorList>
    </citation>
    <scope>NUCLEOTIDE SEQUENCE [LARGE SCALE GENOMIC DNA]</scope>
    <source>
        <strain evidence="1">JMC-PN-2008</strain>
    </source>
</reference>